<dbReference type="Proteomes" id="UP000271162">
    <property type="component" value="Unassembled WGS sequence"/>
</dbReference>
<proteinExistence type="predicted"/>
<dbReference type="AlphaFoldDB" id="A0A3P7A664"/>
<keyword evidence="3" id="KW-1185">Reference proteome</keyword>
<dbReference type="EMBL" id="UYSL01008186">
    <property type="protein sequence ID" value="VDL68000.1"/>
    <property type="molecule type" value="Genomic_DNA"/>
</dbReference>
<feature type="compositionally biased region" description="Basic and acidic residues" evidence="1">
    <location>
        <begin position="104"/>
        <end position="116"/>
    </location>
</feature>
<evidence type="ECO:0000256" key="1">
    <source>
        <dbReference type="SAM" id="MobiDB-lite"/>
    </source>
</evidence>
<evidence type="ECO:0000313" key="2">
    <source>
        <dbReference type="EMBL" id="VDL68000.1"/>
    </source>
</evidence>
<evidence type="ECO:0000313" key="3">
    <source>
        <dbReference type="Proteomes" id="UP000271162"/>
    </source>
</evidence>
<feature type="non-terminal residue" evidence="2">
    <location>
        <position position="165"/>
    </location>
</feature>
<sequence>MIASVSFPISSWRQHRGSVRQLDYPRLTQPFFSRVHRSPRRRFRSATAEPRRASEKVWSLYSELELQVAQYFDQTRSLPPFFRAFDQTPYRLPNAARKPPLPMDSRESRSAARSEDNSESVEISPSITIEEMDGNRYDGSMADIPYADDSDFAQSPRPIMEMTSQ</sequence>
<feature type="region of interest" description="Disordered" evidence="1">
    <location>
        <begin position="92"/>
        <end position="165"/>
    </location>
</feature>
<accession>A0A3P7A664</accession>
<name>A0A3P7A664_NIPBR</name>
<reference evidence="2 3" key="1">
    <citation type="submission" date="2018-11" db="EMBL/GenBank/DDBJ databases">
        <authorList>
            <consortium name="Pathogen Informatics"/>
        </authorList>
    </citation>
    <scope>NUCLEOTIDE SEQUENCE [LARGE SCALE GENOMIC DNA]</scope>
</reference>
<organism evidence="2 3">
    <name type="scientific">Nippostrongylus brasiliensis</name>
    <name type="common">Rat hookworm</name>
    <dbReference type="NCBI Taxonomy" id="27835"/>
    <lineage>
        <taxon>Eukaryota</taxon>
        <taxon>Metazoa</taxon>
        <taxon>Ecdysozoa</taxon>
        <taxon>Nematoda</taxon>
        <taxon>Chromadorea</taxon>
        <taxon>Rhabditida</taxon>
        <taxon>Rhabditina</taxon>
        <taxon>Rhabditomorpha</taxon>
        <taxon>Strongyloidea</taxon>
        <taxon>Heligmosomidae</taxon>
        <taxon>Nippostrongylus</taxon>
    </lineage>
</organism>
<protein>
    <submittedName>
        <fullName evidence="2">Uncharacterized protein</fullName>
    </submittedName>
</protein>
<gene>
    <name evidence="2" type="ORF">NBR_LOCUS4411</name>
</gene>